<organism evidence="2 3">
    <name type="scientific">Rhodobacter xanthinilyticus</name>
    <dbReference type="NCBI Taxonomy" id="1850250"/>
    <lineage>
        <taxon>Bacteria</taxon>
        <taxon>Pseudomonadati</taxon>
        <taxon>Pseudomonadota</taxon>
        <taxon>Alphaproteobacteria</taxon>
        <taxon>Rhodobacterales</taxon>
        <taxon>Rhodobacter group</taxon>
        <taxon>Rhodobacter</taxon>
    </lineage>
</organism>
<dbReference type="STRING" id="1850250.LPB142_06325"/>
<name>A0A1D9MAY2_9RHOB</name>
<proteinExistence type="predicted"/>
<protein>
    <submittedName>
        <fullName evidence="2">Uncharacterized protein</fullName>
    </submittedName>
</protein>
<evidence type="ECO:0000313" key="3">
    <source>
        <dbReference type="Proteomes" id="UP000176562"/>
    </source>
</evidence>
<feature type="signal peptide" evidence="1">
    <location>
        <begin position="1"/>
        <end position="21"/>
    </location>
</feature>
<dbReference type="Proteomes" id="UP000176562">
    <property type="component" value="Chromosome"/>
</dbReference>
<reference evidence="2 3" key="1">
    <citation type="submission" date="2016-10" db="EMBL/GenBank/DDBJ databases">
        <title>Rhodobacter sp. LPB0142, isolated from sea water.</title>
        <authorList>
            <person name="Kim E."/>
            <person name="Yi H."/>
        </authorList>
    </citation>
    <scope>NUCLEOTIDE SEQUENCE [LARGE SCALE GENOMIC DNA]</scope>
    <source>
        <strain evidence="2 3">LPB0142</strain>
    </source>
</reference>
<keyword evidence="3" id="KW-1185">Reference proteome</keyword>
<dbReference type="PROSITE" id="PS51257">
    <property type="entry name" value="PROKAR_LIPOPROTEIN"/>
    <property type="match status" value="1"/>
</dbReference>
<dbReference type="AlphaFoldDB" id="A0A1D9MAY2"/>
<dbReference type="EMBL" id="CP017781">
    <property type="protein sequence ID" value="AOZ68981.1"/>
    <property type="molecule type" value="Genomic_DNA"/>
</dbReference>
<accession>A0A1D9MAY2</accession>
<gene>
    <name evidence="2" type="ORF">LPB142_06325</name>
</gene>
<dbReference type="KEGG" id="rhp:LPB142_06325"/>
<keyword evidence="1" id="KW-0732">Signal</keyword>
<feature type="chain" id="PRO_5009443563" evidence="1">
    <location>
        <begin position="22"/>
        <end position="69"/>
    </location>
</feature>
<evidence type="ECO:0000313" key="2">
    <source>
        <dbReference type="EMBL" id="AOZ68981.1"/>
    </source>
</evidence>
<evidence type="ECO:0000256" key="1">
    <source>
        <dbReference type="SAM" id="SignalP"/>
    </source>
</evidence>
<sequence length="69" mass="6593">MGVRGCAIAAVVLGGAALMLAGCGGGKPEAPAPAPRYAGESWSAASAYAQTPGPSYAGEIWSAGSTQAP</sequence>